<organism evidence="5 6">
    <name type="scientific">Halocalculus aciditolerans</name>
    <dbReference type="NCBI Taxonomy" id="1383812"/>
    <lineage>
        <taxon>Archaea</taxon>
        <taxon>Methanobacteriati</taxon>
        <taxon>Methanobacteriota</taxon>
        <taxon>Stenosarchaea group</taxon>
        <taxon>Halobacteria</taxon>
        <taxon>Halobacteriales</taxon>
        <taxon>Halobacteriaceae</taxon>
        <taxon>Halocalculus</taxon>
    </lineage>
</organism>
<dbReference type="InterPro" id="IPR050146">
    <property type="entry name" value="Type-I_3-dehydroquinase"/>
</dbReference>
<dbReference type="PANTHER" id="PTHR43699:SF1">
    <property type="entry name" value="3-DEHYDROQUINATE DEHYDRATASE"/>
    <property type="match status" value="1"/>
</dbReference>
<reference evidence="5" key="1">
    <citation type="journal article" date="2014" name="Int. J. Syst. Evol. Microbiol.">
        <title>Complete genome sequence of Corynebacterium casei LMG S-19264T (=DSM 44701T), isolated from a smear-ripened cheese.</title>
        <authorList>
            <consortium name="US DOE Joint Genome Institute (JGI-PGF)"/>
            <person name="Walter F."/>
            <person name="Albersmeier A."/>
            <person name="Kalinowski J."/>
            <person name="Ruckert C."/>
        </authorList>
    </citation>
    <scope>NUCLEOTIDE SEQUENCE</scope>
    <source>
        <strain evidence="5">JCM 19596</strain>
    </source>
</reference>
<keyword evidence="3 4" id="KW-0704">Schiff base</keyword>
<dbReference type="GO" id="GO:0046279">
    <property type="term" value="P:3,4-dihydroxybenzoate biosynthetic process"/>
    <property type="evidence" value="ECO:0007669"/>
    <property type="project" value="UniProtKB-ARBA"/>
</dbReference>
<dbReference type="OrthoDB" id="34329at2157"/>
<evidence type="ECO:0000256" key="4">
    <source>
        <dbReference type="HAMAP-Rule" id="MF_00214"/>
    </source>
</evidence>
<feature type="active site" description="Proton donor/acceptor" evidence="4">
    <location>
        <position position="126"/>
    </location>
</feature>
<dbReference type="UniPathway" id="UPA00053">
    <property type="reaction ID" value="UER00086"/>
</dbReference>
<feature type="binding site" evidence="4">
    <location>
        <position position="13"/>
    </location>
    <ligand>
        <name>3-dehydroquinate</name>
        <dbReference type="ChEBI" id="CHEBI:32364"/>
    </ligand>
</feature>
<keyword evidence="6" id="KW-1185">Reference proteome</keyword>
<dbReference type="PANTHER" id="PTHR43699">
    <property type="entry name" value="3-DEHYDROQUINATE DEHYDRATASE"/>
    <property type="match status" value="1"/>
</dbReference>
<evidence type="ECO:0000256" key="1">
    <source>
        <dbReference type="ARBA" id="ARBA00001864"/>
    </source>
</evidence>
<feature type="active site" description="Schiff-base intermediate with substrate" evidence="4">
    <location>
        <position position="152"/>
    </location>
</feature>
<reference evidence="5" key="2">
    <citation type="submission" date="2020-09" db="EMBL/GenBank/DDBJ databases">
        <authorList>
            <person name="Sun Q."/>
            <person name="Ohkuma M."/>
        </authorList>
    </citation>
    <scope>NUCLEOTIDE SEQUENCE</scope>
    <source>
        <strain evidence="5">JCM 19596</strain>
    </source>
</reference>
<comment type="catalytic activity">
    <reaction evidence="1 4">
        <text>3-dehydroquinate = 3-dehydroshikimate + H2O</text>
        <dbReference type="Rhea" id="RHEA:21096"/>
        <dbReference type="ChEBI" id="CHEBI:15377"/>
        <dbReference type="ChEBI" id="CHEBI:16630"/>
        <dbReference type="ChEBI" id="CHEBI:32364"/>
        <dbReference type="EC" id="4.2.1.10"/>
    </reaction>
</comment>
<dbReference type="HAMAP" id="MF_00214">
    <property type="entry name" value="AroD"/>
    <property type="match status" value="1"/>
</dbReference>
<keyword evidence="2 4" id="KW-0456">Lyase</keyword>
<dbReference type="InterPro" id="IPR001381">
    <property type="entry name" value="DHquinase_I"/>
</dbReference>
<keyword evidence="4" id="KW-0057">Aromatic amino acid biosynthesis</keyword>
<comment type="subunit">
    <text evidence="4">Homodimer.</text>
</comment>
<feature type="binding site" evidence="4">
    <location>
        <position position="218"/>
    </location>
    <ligand>
        <name>3-dehydroquinate</name>
        <dbReference type="ChEBI" id="CHEBI:32364"/>
    </ligand>
</feature>
<dbReference type="RefSeq" id="WP_188980910.1">
    <property type="nucleotide sequence ID" value="NZ_BMPG01000007.1"/>
</dbReference>
<feature type="binding site" evidence="4">
    <location>
        <begin position="32"/>
        <end position="34"/>
    </location>
    <ligand>
        <name>3-dehydroquinate</name>
        <dbReference type="ChEBI" id="CHEBI:32364"/>
    </ligand>
</feature>
<feature type="binding site" evidence="4">
    <location>
        <position position="59"/>
    </location>
    <ligand>
        <name>3-dehydroquinate</name>
        <dbReference type="ChEBI" id="CHEBI:32364"/>
    </ligand>
</feature>
<keyword evidence="4" id="KW-0028">Amino-acid biosynthesis</keyword>
<dbReference type="EMBL" id="BMPG01000007">
    <property type="protein sequence ID" value="GGL72604.1"/>
    <property type="molecule type" value="Genomic_DNA"/>
</dbReference>
<evidence type="ECO:0000313" key="5">
    <source>
        <dbReference type="EMBL" id="GGL72604.1"/>
    </source>
</evidence>
<dbReference type="EC" id="4.2.1.10" evidence="4"/>
<dbReference type="Gene3D" id="3.20.20.70">
    <property type="entry name" value="Aldolase class I"/>
    <property type="match status" value="1"/>
</dbReference>
<evidence type="ECO:0000256" key="3">
    <source>
        <dbReference type="ARBA" id="ARBA00023270"/>
    </source>
</evidence>
<protein>
    <recommendedName>
        <fullName evidence="4">3-dehydroquinate dehydratase</fullName>
        <shortName evidence="4">3-dehydroquinase</shortName>
        <ecNumber evidence="4">4.2.1.10</ecNumber>
    </recommendedName>
    <alternativeName>
        <fullName evidence="4">Type I DHQase</fullName>
    </alternativeName>
    <alternativeName>
        <fullName evidence="4">Type I dehydroquinase</fullName>
        <shortName evidence="4">DHQ1</shortName>
    </alternativeName>
</protein>
<dbReference type="GO" id="GO:0008652">
    <property type="term" value="P:amino acid biosynthetic process"/>
    <property type="evidence" value="ECO:0007669"/>
    <property type="project" value="UniProtKB-KW"/>
</dbReference>
<evidence type="ECO:0000313" key="6">
    <source>
        <dbReference type="Proteomes" id="UP000607197"/>
    </source>
</evidence>
<proteinExistence type="inferred from homology"/>
<comment type="similarity">
    <text evidence="4">Belongs to the type-I 3-dehydroquinase family.</text>
</comment>
<dbReference type="GO" id="GO:0009073">
    <property type="term" value="P:aromatic amino acid family biosynthetic process"/>
    <property type="evidence" value="ECO:0007669"/>
    <property type="project" value="UniProtKB-KW"/>
</dbReference>
<dbReference type="InterPro" id="IPR013785">
    <property type="entry name" value="Aldolase_TIM"/>
</dbReference>
<dbReference type="GO" id="GO:0003855">
    <property type="term" value="F:3-dehydroquinate dehydratase activity"/>
    <property type="evidence" value="ECO:0007669"/>
    <property type="project" value="UniProtKB-UniRule"/>
</dbReference>
<name>A0A830FQX8_9EURY</name>
<dbReference type="CDD" id="cd00502">
    <property type="entry name" value="DHQase_I"/>
    <property type="match status" value="1"/>
</dbReference>
<dbReference type="Pfam" id="PF01487">
    <property type="entry name" value="DHquinase_I"/>
    <property type="match status" value="1"/>
</dbReference>
<dbReference type="AlphaFoldDB" id="A0A830FQX8"/>
<gene>
    <name evidence="4" type="primary">aroD</name>
    <name evidence="5" type="ORF">GCM10009039_33230</name>
</gene>
<dbReference type="SUPFAM" id="SSF51569">
    <property type="entry name" value="Aldolase"/>
    <property type="match status" value="1"/>
</dbReference>
<comment type="caution">
    <text evidence="5">The sequence shown here is derived from an EMBL/GenBank/DDBJ whole genome shotgun (WGS) entry which is preliminary data.</text>
</comment>
<dbReference type="GO" id="GO:0009423">
    <property type="term" value="P:chorismate biosynthetic process"/>
    <property type="evidence" value="ECO:0007669"/>
    <property type="project" value="UniProtKB-UniRule"/>
</dbReference>
<evidence type="ECO:0000256" key="2">
    <source>
        <dbReference type="ARBA" id="ARBA00023239"/>
    </source>
</evidence>
<dbReference type="Proteomes" id="UP000607197">
    <property type="component" value="Unassembled WGS sequence"/>
</dbReference>
<comment type="pathway">
    <text evidence="4">Metabolic intermediate biosynthesis; chorismate biosynthesis; chorismate from D-erythrose 4-phosphate and phosphoenolpyruvate: step 3/7.</text>
</comment>
<accession>A0A830FQX8</accession>
<feature type="binding site" evidence="4">
    <location>
        <position position="214"/>
    </location>
    <ligand>
        <name>3-dehydroquinate</name>
        <dbReference type="ChEBI" id="CHEBI:32364"/>
    </ligand>
</feature>
<feature type="binding site" evidence="4">
    <location>
        <position position="193"/>
    </location>
    <ligand>
        <name>3-dehydroquinate</name>
        <dbReference type="ChEBI" id="CHEBI:32364"/>
    </ligand>
</feature>
<comment type="function">
    <text evidence="4">Involved in the third step of the chorismate pathway, which leads to the biosynthesis of aromatic amino acids. Catalyzes the cis-dehydration of 3-dehydroquinate (DHQ) and introduces the first double bond of the aromatic ring to yield 3-dehydroshikimate.</text>
</comment>
<sequence>MTLDFDEFTLCASTADLDVEPAARDAGADAIEFRFDLAVDPLAALDAYDGDLPILATNRVDWEGGDAADDAARLDALETAVEHDAVGAVDVELNALLDGDTAADHDAARVVDAARGNHASVVVSYHDFDRTPFRQDMRGFLGNALEHGDVGKLAVTAEDHTDAVDLLTVTHEYDLEGKSVATMAMGEAGRHTRAVAPVYGSKIGYAPVDPADATAAGQYDVATLRRLVDDLR</sequence>